<dbReference type="EC" id="1.1.1.3" evidence="4 12"/>
<dbReference type="FunFam" id="3.30.360.10:FF:000005">
    <property type="entry name" value="Homoserine dehydrogenase"/>
    <property type="match status" value="1"/>
</dbReference>
<evidence type="ECO:0000256" key="2">
    <source>
        <dbReference type="ARBA" id="ARBA00005062"/>
    </source>
</evidence>
<evidence type="ECO:0000256" key="5">
    <source>
        <dbReference type="ARBA" id="ARBA00013376"/>
    </source>
</evidence>
<gene>
    <name evidence="19" type="ORF">MOZ60_04840</name>
</gene>
<dbReference type="PANTHER" id="PTHR43331:SF1">
    <property type="entry name" value="HOMOSERINE DEHYDROGENASE"/>
    <property type="match status" value="1"/>
</dbReference>
<evidence type="ECO:0000256" key="4">
    <source>
        <dbReference type="ARBA" id="ARBA00013213"/>
    </source>
</evidence>
<dbReference type="Gene3D" id="3.40.50.720">
    <property type="entry name" value="NAD(P)-binding Rossmann-like Domain"/>
    <property type="match status" value="1"/>
</dbReference>
<proteinExistence type="inferred from homology"/>
<evidence type="ECO:0000256" key="11">
    <source>
        <dbReference type="ARBA" id="ARBA00048841"/>
    </source>
</evidence>
<dbReference type="SUPFAM" id="SSF55347">
    <property type="entry name" value="Glyceraldehyde-3-phosphate dehydrogenase-like, C-terminal domain"/>
    <property type="match status" value="1"/>
</dbReference>
<dbReference type="PIRSF" id="PIRSF036497">
    <property type="entry name" value="HDH_short"/>
    <property type="match status" value="1"/>
</dbReference>
<feature type="domain" description="Aspartate/homoserine dehydrogenase NAD-binding" evidence="18">
    <location>
        <begin position="8"/>
        <end position="113"/>
    </location>
</feature>
<protein>
    <recommendedName>
        <fullName evidence="5 12">Homoserine dehydrogenase</fullName>
        <shortName evidence="12">HDH</shortName>
        <ecNumber evidence="4 12">1.1.1.3</ecNumber>
    </recommendedName>
</protein>
<dbReference type="Proteomes" id="UP001286174">
    <property type="component" value="Unassembled WGS sequence"/>
</dbReference>
<dbReference type="SUPFAM" id="SSF51735">
    <property type="entry name" value="NAD(P)-binding Rossmann-fold domains"/>
    <property type="match status" value="1"/>
</dbReference>
<dbReference type="InterPro" id="IPR019811">
    <property type="entry name" value="HDH_CS"/>
</dbReference>
<dbReference type="EMBL" id="JALBUR010000008">
    <property type="protein sequence ID" value="MDX8419420.1"/>
    <property type="molecule type" value="Genomic_DNA"/>
</dbReference>
<evidence type="ECO:0000256" key="10">
    <source>
        <dbReference type="ARBA" id="ARBA00023167"/>
    </source>
</evidence>
<comment type="caution">
    <text evidence="19">The sequence shown here is derived from an EMBL/GenBank/DDBJ whole genome shotgun (WGS) entry which is preliminary data.</text>
</comment>
<evidence type="ECO:0000256" key="15">
    <source>
        <dbReference type="RuleBase" id="RU000579"/>
    </source>
</evidence>
<evidence type="ECO:0000256" key="13">
    <source>
        <dbReference type="PIRSR" id="PIRSR036497-1"/>
    </source>
</evidence>
<dbReference type="PANTHER" id="PTHR43331">
    <property type="entry name" value="HOMOSERINE DEHYDROGENASE"/>
    <property type="match status" value="1"/>
</dbReference>
<keyword evidence="7 12" id="KW-0791">Threonine biosynthesis</keyword>
<feature type="binding site" evidence="14">
    <location>
        <begin position="8"/>
        <end position="13"/>
    </location>
    <ligand>
        <name>NADP(+)</name>
        <dbReference type="ChEBI" id="CHEBI:58349"/>
    </ligand>
</feature>
<reference evidence="19 20" key="1">
    <citation type="submission" date="2022-03" db="EMBL/GenBank/DDBJ databases">
        <title>Novel taxa within the pig intestine.</title>
        <authorList>
            <person name="Wylensek D."/>
            <person name="Bishof K."/>
            <person name="Afrizal A."/>
            <person name="Clavel T."/>
        </authorList>
    </citation>
    <scope>NUCLEOTIDE SEQUENCE [LARGE SCALE GENOMIC DNA]</scope>
    <source>
        <strain evidence="19 20">CLA-KB-P133</strain>
    </source>
</reference>
<feature type="binding site" evidence="14">
    <location>
        <position position="94"/>
    </location>
    <ligand>
        <name>NADPH</name>
        <dbReference type="ChEBI" id="CHEBI:57783"/>
    </ligand>
</feature>
<dbReference type="Gene3D" id="3.30.70.260">
    <property type="match status" value="1"/>
</dbReference>
<evidence type="ECO:0000256" key="14">
    <source>
        <dbReference type="PIRSR" id="PIRSR036497-2"/>
    </source>
</evidence>
<keyword evidence="10 12" id="KW-0486">Methionine biosynthesis</keyword>
<dbReference type="PROSITE" id="PS01042">
    <property type="entry name" value="HOMOSER_DHGENASE"/>
    <property type="match status" value="1"/>
</dbReference>
<keyword evidence="6 12" id="KW-0028">Amino-acid biosynthesis</keyword>
<dbReference type="InterPro" id="IPR005106">
    <property type="entry name" value="Asp/hSer_DH_NAD-bd"/>
</dbReference>
<comment type="catalytic activity">
    <reaction evidence="11">
        <text>L-homoserine + NADP(+) = L-aspartate 4-semialdehyde + NADPH + H(+)</text>
        <dbReference type="Rhea" id="RHEA:15761"/>
        <dbReference type="ChEBI" id="CHEBI:15378"/>
        <dbReference type="ChEBI" id="CHEBI:57476"/>
        <dbReference type="ChEBI" id="CHEBI:57783"/>
        <dbReference type="ChEBI" id="CHEBI:58349"/>
        <dbReference type="ChEBI" id="CHEBI:537519"/>
        <dbReference type="EC" id="1.1.1.3"/>
    </reaction>
    <physiologicalReaction direction="right-to-left" evidence="11">
        <dbReference type="Rhea" id="RHEA:15763"/>
    </physiologicalReaction>
</comment>
<dbReference type="Pfam" id="PF03447">
    <property type="entry name" value="NAD_binding_3"/>
    <property type="match status" value="1"/>
</dbReference>
<dbReference type="GO" id="GO:0050661">
    <property type="term" value="F:NADP binding"/>
    <property type="evidence" value="ECO:0007669"/>
    <property type="project" value="InterPro"/>
</dbReference>
<accession>A0AB35U1T1</accession>
<comment type="pathway">
    <text evidence="2 15">Amino-acid biosynthesis; L-methionine biosynthesis via de novo pathway; L-homoserine from L-aspartate: step 3/3.</text>
</comment>
<dbReference type="Pfam" id="PF00742">
    <property type="entry name" value="Homoserine_dh"/>
    <property type="match status" value="1"/>
</dbReference>
<comment type="pathway">
    <text evidence="1 15">Amino-acid biosynthesis; L-threonine biosynthesis; L-threonine from L-aspartate: step 3/5.</text>
</comment>
<organism evidence="19 20">
    <name type="scientific">Grylomicrobium aquisgranensis</name>
    <dbReference type="NCBI Taxonomy" id="2926318"/>
    <lineage>
        <taxon>Bacteria</taxon>
        <taxon>Bacillati</taxon>
        <taxon>Bacillota</taxon>
        <taxon>Erysipelotrichia</taxon>
        <taxon>Erysipelotrichales</taxon>
        <taxon>Erysipelotrichaceae</taxon>
        <taxon>Grylomicrobium</taxon>
    </lineage>
</organism>
<feature type="binding site" evidence="14">
    <location>
        <position position="179"/>
    </location>
    <ligand>
        <name>L-homoserine</name>
        <dbReference type="ChEBI" id="CHEBI:57476"/>
    </ligand>
</feature>
<dbReference type="InterPro" id="IPR001342">
    <property type="entry name" value="HDH_cat"/>
</dbReference>
<evidence type="ECO:0000256" key="6">
    <source>
        <dbReference type="ARBA" id="ARBA00022605"/>
    </source>
</evidence>
<evidence type="ECO:0000256" key="3">
    <source>
        <dbReference type="ARBA" id="ARBA00006753"/>
    </source>
</evidence>
<evidence type="ECO:0000256" key="16">
    <source>
        <dbReference type="RuleBase" id="RU004171"/>
    </source>
</evidence>
<dbReference type="InterPro" id="IPR022697">
    <property type="entry name" value="HDH_short"/>
</dbReference>
<dbReference type="NCBIfam" id="NF004976">
    <property type="entry name" value="PRK06349.1"/>
    <property type="match status" value="1"/>
</dbReference>
<feature type="active site" description="Proton donor" evidence="13">
    <location>
        <position position="194"/>
    </location>
</feature>
<evidence type="ECO:0000259" key="18">
    <source>
        <dbReference type="Pfam" id="PF03447"/>
    </source>
</evidence>
<evidence type="ECO:0000313" key="20">
    <source>
        <dbReference type="Proteomes" id="UP001286174"/>
    </source>
</evidence>
<keyword evidence="8 12" id="KW-0560">Oxidoreductase</keyword>
<dbReference type="InterPro" id="IPR036291">
    <property type="entry name" value="NAD(P)-bd_dom_sf"/>
</dbReference>
<keyword evidence="12 14" id="KW-0521">NADP</keyword>
<evidence type="ECO:0000313" key="19">
    <source>
        <dbReference type="EMBL" id="MDX8419420.1"/>
    </source>
</evidence>
<evidence type="ECO:0000256" key="9">
    <source>
        <dbReference type="ARBA" id="ARBA00023053"/>
    </source>
</evidence>
<evidence type="ECO:0000256" key="12">
    <source>
        <dbReference type="PIRNR" id="PIRNR036497"/>
    </source>
</evidence>
<sequence>MMKVGMLGCGVVGSGVKKILDEGKTEAGSDLQLTRILVKEIGEGMDVRFTECADDVLDDPDIDVVVECMGGIEPAGSFVEKALAGGKSVVTSNKKMLAEKAARLYALASEHDVCLLDEAACGGGIPWMANLKRIARIEPVSSFQGIFNGTTNYILSRMEMGGADFQDVLKEAQKLGYAERDPSDDIDGVDAANKVVLSCMQAFGVYMPVSAVETFGIRHIQACDFAWAKSHGLTIRLLGTGENHNHTVSAWVMPAFVKADSLYASISANDNVLVSHSETLGTSAFAAPGAGSLPTAHAVVQDLLDLYEGSGARAAVMPAAVMDQSSVKGRYYVRTVNPAVFDDVKQEDAGDALITREISLMDLCARVQKAADEKLFAGVML</sequence>
<dbReference type="Gene3D" id="3.30.360.10">
    <property type="entry name" value="Dihydrodipicolinate Reductase, domain 2"/>
    <property type="match status" value="1"/>
</dbReference>
<evidence type="ECO:0000256" key="1">
    <source>
        <dbReference type="ARBA" id="ARBA00005056"/>
    </source>
</evidence>
<name>A0AB35U1T1_9FIRM</name>
<dbReference type="RefSeq" id="WP_370595853.1">
    <property type="nucleotide sequence ID" value="NZ_JALBUR010000008.1"/>
</dbReference>
<dbReference type="GO" id="GO:0004412">
    <property type="term" value="F:homoserine dehydrogenase activity"/>
    <property type="evidence" value="ECO:0007669"/>
    <property type="project" value="UniProtKB-EC"/>
</dbReference>
<keyword evidence="20" id="KW-1185">Reference proteome</keyword>
<keyword evidence="9" id="KW-0915">Sodium</keyword>
<evidence type="ECO:0000256" key="7">
    <source>
        <dbReference type="ARBA" id="ARBA00022697"/>
    </source>
</evidence>
<evidence type="ECO:0000259" key="17">
    <source>
        <dbReference type="Pfam" id="PF00742"/>
    </source>
</evidence>
<evidence type="ECO:0000256" key="8">
    <source>
        <dbReference type="ARBA" id="ARBA00023002"/>
    </source>
</evidence>
<feature type="domain" description="Homoserine dehydrogenase catalytic" evidence="17">
    <location>
        <begin position="126"/>
        <end position="304"/>
    </location>
</feature>
<comment type="similarity">
    <text evidence="3 12 16">Belongs to the homoserine dehydrogenase family.</text>
</comment>
<dbReference type="GO" id="GO:0009088">
    <property type="term" value="P:threonine biosynthetic process"/>
    <property type="evidence" value="ECO:0007669"/>
    <property type="project" value="UniProtKB-KW"/>
</dbReference>
<dbReference type="GO" id="GO:0009086">
    <property type="term" value="P:methionine biosynthetic process"/>
    <property type="evidence" value="ECO:0007669"/>
    <property type="project" value="UniProtKB-KW"/>
</dbReference>
<dbReference type="AlphaFoldDB" id="A0AB35U1T1"/>